<evidence type="ECO:0000256" key="3">
    <source>
        <dbReference type="ARBA" id="ARBA00006324"/>
    </source>
</evidence>
<comment type="subunit">
    <text evidence="4">Homotetramer.</text>
</comment>
<dbReference type="PRINTS" id="PR00146">
    <property type="entry name" value="DHPICSNTHASE"/>
</dbReference>
<dbReference type="InterPro" id="IPR002220">
    <property type="entry name" value="DapA-like"/>
</dbReference>
<gene>
    <name evidence="12" type="ORF">KR093_002231</name>
</gene>
<evidence type="ECO:0000256" key="7">
    <source>
        <dbReference type="ARBA" id="ARBA00023239"/>
    </source>
</evidence>
<sequence length="361" mass="40583">MAWFRRDTDKSVESTKTPILQETPDDGKTHVCNAYALLNCTFTAPVVKHSREEVRHQDERPSLPTLSKDAELITPKFKGLLAPVFTCFTDDDRRSLDVRPINRYAEWLKHQLIAGVLVNGVVGEGPIMRVRERKANAEYWQRAAVRHNLLILVQVGGAPLPDVLSLAAHAEELHVSGVVVLPDLFYRPRTVDQLVGYCKHVASRCRTRPLLYYHMPSMTGVDLDMVEFCTKAERAIPNFMGLHYSSGDLEMGQRCLRLGRVILLASPSLLASGLMSGFSCCSLAVINIRPDLVRRICDAFDGNELQHVRDYQRELNQLIDIHTQLGGSLEKWVVCMKSWLNKEFSSRASGPFIAGPARTVF</sequence>
<evidence type="ECO:0000256" key="10">
    <source>
        <dbReference type="ARBA" id="ARBA00044906"/>
    </source>
</evidence>
<dbReference type="SMART" id="SM01130">
    <property type="entry name" value="DHDPS"/>
    <property type="match status" value="1"/>
</dbReference>
<evidence type="ECO:0000256" key="11">
    <source>
        <dbReference type="SAM" id="MobiDB-lite"/>
    </source>
</evidence>
<dbReference type="SUPFAM" id="SSF51569">
    <property type="entry name" value="Aldolase"/>
    <property type="match status" value="1"/>
</dbReference>
<reference evidence="12" key="1">
    <citation type="journal article" date="2021" name="Mol. Ecol. Resour.">
        <title>Phylogenomic analyses of the genus Drosophila reveals genomic signals of climate adaptation.</title>
        <authorList>
            <person name="Li F."/>
            <person name="Rane R.V."/>
            <person name="Luria V."/>
            <person name="Xiong Z."/>
            <person name="Chen J."/>
            <person name="Li Z."/>
            <person name="Catullo R.A."/>
            <person name="Griffin P.C."/>
            <person name="Schiffer M."/>
            <person name="Pearce S."/>
            <person name="Lee S.F."/>
            <person name="McElroy K."/>
            <person name="Stocker A."/>
            <person name="Shirriffs J."/>
            <person name="Cockerell F."/>
            <person name="Coppin C."/>
            <person name="Sgro C.M."/>
            <person name="Karger A."/>
            <person name="Cain J.W."/>
            <person name="Weber J.A."/>
            <person name="Santpere G."/>
            <person name="Kirschner M.W."/>
            <person name="Hoffmann A.A."/>
            <person name="Oakeshott J.G."/>
            <person name="Zhang G."/>
        </authorList>
    </citation>
    <scope>NUCLEOTIDE SEQUENCE</scope>
    <source>
        <strain evidence="12">BGI-SZ-2011g</strain>
    </source>
</reference>
<evidence type="ECO:0000256" key="5">
    <source>
        <dbReference type="ARBA" id="ARBA00012911"/>
    </source>
</evidence>
<dbReference type="PANTHER" id="PTHR12128">
    <property type="entry name" value="DIHYDRODIPICOLINATE SYNTHASE"/>
    <property type="match status" value="1"/>
</dbReference>
<comment type="pathway">
    <text evidence="2">Amino-sugar metabolism; N-acetylneuraminate degradation.</text>
</comment>
<dbReference type="EMBL" id="JAJJHW010000454">
    <property type="protein sequence ID" value="KAH8385458.1"/>
    <property type="molecule type" value="Genomic_DNA"/>
</dbReference>
<dbReference type="AlphaFoldDB" id="A0AAD4PP68"/>
<evidence type="ECO:0000256" key="8">
    <source>
        <dbReference type="ARBA" id="ARBA00023270"/>
    </source>
</evidence>
<comment type="similarity">
    <text evidence="3">Belongs to the DapA family. NanA subfamily.</text>
</comment>
<dbReference type="Proteomes" id="UP001200034">
    <property type="component" value="Unassembled WGS sequence"/>
</dbReference>
<evidence type="ECO:0000313" key="13">
    <source>
        <dbReference type="Proteomes" id="UP001200034"/>
    </source>
</evidence>
<proteinExistence type="inferred from homology"/>
<protein>
    <recommendedName>
        <fullName evidence="5">N-acetylneuraminate lyase</fullName>
        <ecNumber evidence="5">4.1.3.3</ecNumber>
    </recommendedName>
</protein>
<keyword evidence="13" id="KW-1185">Reference proteome</keyword>
<accession>A0AAD4PP68</accession>
<evidence type="ECO:0000313" key="12">
    <source>
        <dbReference type="EMBL" id="KAH8385458.1"/>
    </source>
</evidence>
<dbReference type="InterPro" id="IPR013785">
    <property type="entry name" value="Aldolase_TIM"/>
</dbReference>
<dbReference type="EC" id="4.1.3.3" evidence="5"/>
<comment type="catalytic activity">
    <reaction evidence="10">
        <text>aceneuramate = aldehydo-N-acetyl-D-mannosamine + pyruvate</text>
        <dbReference type="Rhea" id="RHEA:23296"/>
        <dbReference type="ChEBI" id="CHEBI:15361"/>
        <dbReference type="ChEBI" id="CHEBI:17122"/>
        <dbReference type="ChEBI" id="CHEBI:173083"/>
        <dbReference type="EC" id="4.1.3.3"/>
    </reaction>
</comment>
<feature type="region of interest" description="Disordered" evidence="11">
    <location>
        <begin position="1"/>
        <end position="22"/>
    </location>
</feature>
<keyword evidence="6" id="KW-0963">Cytoplasm</keyword>
<evidence type="ECO:0000256" key="9">
    <source>
        <dbReference type="ARBA" id="ARBA00023277"/>
    </source>
</evidence>
<evidence type="ECO:0000256" key="2">
    <source>
        <dbReference type="ARBA" id="ARBA00004878"/>
    </source>
</evidence>
<name>A0AAD4PP68_9MUSC</name>
<evidence type="ECO:0000256" key="1">
    <source>
        <dbReference type="ARBA" id="ARBA00004496"/>
    </source>
</evidence>
<comment type="caution">
    <text evidence="12">The sequence shown here is derived from an EMBL/GenBank/DDBJ whole genome shotgun (WGS) entry which is preliminary data.</text>
</comment>
<evidence type="ECO:0000256" key="6">
    <source>
        <dbReference type="ARBA" id="ARBA00022490"/>
    </source>
</evidence>
<dbReference type="PANTHER" id="PTHR12128:SF21">
    <property type="entry name" value="N-ACETYLNEURAMINATE LYASE"/>
    <property type="match status" value="1"/>
</dbReference>
<evidence type="ECO:0000256" key="4">
    <source>
        <dbReference type="ARBA" id="ARBA00011881"/>
    </source>
</evidence>
<feature type="compositionally biased region" description="Basic and acidic residues" evidence="11">
    <location>
        <begin position="1"/>
        <end position="13"/>
    </location>
</feature>
<dbReference type="GO" id="GO:0008747">
    <property type="term" value="F:N-acetylneuraminate lyase activity"/>
    <property type="evidence" value="ECO:0007669"/>
    <property type="project" value="UniProtKB-EC"/>
</dbReference>
<organism evidence="12 13">
    <name type="scientific">Drosophila rubida</name>
    <dbReference type="NCBI Taxonomy" id="30044"/>
    <lineage>
        <taxon>Eukaryota</taxon>
        <taxon>Metazoa</taxon>
        <taxon>Ecdysozoa</taxon>
        <taxon>Arthropoda</taxon>
        <taxon>Hexapoda</taxon>
        <taxon>Insecta</taxon>
        <taxon>Pterygota</taxon>
        <taxon>Neoptera</taxon>
        <taxon>Endopterygota</taxon>
        <taxon>Diptera</taxon>
        <taxon>Brachycera</taxon>
        <taxon>Muscomorpha</taxon>
        <taxon>Ephydroidea</taxon>
        <taxon>Drosophilidae</taxon>
        <taxon>Drosophila</taxon>
    </lineage>
</organism>
<keyword evidence="9" id="KW-0119">Carbohydrate metabolism</keyword>
<keyword evidence="7" id="KW-0456">Lyase</keyword>
<comment type="subcellular location">
    <subcellularLocation>
        <location evidence="1">Cytoplasm</location>
    </subcellularLocation>
</comment>
<dbReference type="Gene3D" id="3.20.20.70">
    <property type="entry name" value="Aldolase class I"/>
    <property type="match status" value="1"/>
</dbReference>
<dbReference type="GO" id="GO:0005737">
    <property type="term" value="C:cytoplasm"/>
    <property type="evidence" value="ECO:0007669"/>
    <property type="project" value="UniProtKB-SubCell"/>
</dbReference>
<keyword evidence="8" id="KW-0704">Schiff base</keyword>
<dbReference type="Pfam" id="PF00701">
    <property type="entry name" value="DHDPS"/>
    <property type="match status" value="1"/>
</dbReference>